<organism evidence="4 5">
    <name type="scientific">Leeuwenhoekiella aequorea</name>
    <dbReference type="NCBI Taxonomy" id="283736"/>
    <lineage>
        <taxon>Bacteria</taxon>
        <taxon>Pseudomonadati</taxon>
        <taxon>Bacteroidota</taxon>
        <taxon>Flavobacteriia</taxon>
        <taxon>Flavobacteriales</taxon>
        <taxon>Flavobacteriaceae</taxon>
        <taxon>Leeuwenhoekiella</taxon>
    </lineage>
</organism>
<dbReference type="InterPro" id="IPR050595">
    <property type="entry name" value="Bact_response_regulator"/>
</dbReference>
<protein>
    <submittedName>
        <fullName evidence="4">Response regulator receiver domain-containing protein</fullName>
    </submittedName>
</protein>
<dbReference type="PANTHER" id="PTHR44591:SF3">
    <property type="entry name" value="RESPONSE REGULATORY DOMAIN-CONTAINING PROTEIN"/>
    <property type="match status" value="1"/>
</dbReference>
<accession>A0A4Q0P776</accession>
<dbReference type="GO" id="GO:0000160">
    <property type="term" value="P:phosphorelay signal transduction system"/>
    <property type="evidence" value="ECO:0007669"/>
    <property type="project" value="InterPro"/>
</dbReference>
<dbReference type="SMART" id="SM00448">
    <property type="entry name" value="REC"/>
    <property type="match status" value="1"/>
</dbReference>
<comment type="caution">
    <text evidence="4">The sequence shown here is derived from an EMBL/GenBank/DDBJ whole genome shotgun (WGS) entry which is preliminary data.</text>
</comment>
<dbReference type="RefSeq" id="WP_128757540.1">
    <property type="nucleotide sequence ID" value="NZ_QOVM01000003.1"/>
</dbReference>
<proteinExistence type="predicted"/>
<feature type="domain" description="Response regulatory" evidence="3">
    <location>
        <begin position="8"/>
        <end position="126"/>
    </location>
</feature>
<dbReference type="PANTHER" id="PTHR44591">
    <property type="entry name" value="STRESS RESPONSE REGULATOR PROTEIN 1"/>
    <property type="match status" value="1"/>
</dbReference>
<dbReference type="AlphaFoldDB" id="A0A4Q0P776"/>
<evidence type="ECO:0000256" key="1">
    <source>
        <dbReference type="ARBA" id="ARBA00022553"/>
    </source>
</evidence>
<dbReference type="InterPro" id="IPR011006">
    <property type="entry name" value="CheY-like_superfamily"/>
</dbReference>
<evidence type="ECO:0000313" key="4">
    <source>
        <dbReference type="EMBL" id="RXG22550.1"/>
    </source>
</evidence>
<dbReference type="SUPFAM" id="SSF52172">
    <property type="entry name" value="CheY-like"/>
    <property type="match status" value="1"/>
</dbReference>
<feature type="modified residue" description="4-aspartylphosphate" evidence="2">
    <location>
        <position position="59"/>
    </location>
</feature>
<dbReference type="Proteomes" id="UP000289238">
    <property type="component" value="Unassembled WGS sequence"/>
</dbReference>
<dbReference type="PROSITE" id="PS50110">
    <property type="entry name" value="RESPONSE_REGULATORY"/>
    <property type="match status" value="1"/>
</dbReference>
<dbReference type="EMBL" id="QOVM01000003">
    <property type="protein sequence ID" value="RXG22550.1"/>
    <property type="molecule type" value="Genomic_DNA"/>
</dbReference>
<keyword evidence="5" id="KW-1185">Reference proteome</keyword>
<gene>
    <name evidence="4" type="ORF">DSM00_1649</name>
</gene>
<evidence type="ECO:0000313" key="5">
    <source>
        <dbReference type="Proteomes" id="UP000289238"/>
    </source>
</evidence>
<evidence type="ECO:0000259" key="3">
    <source>
        <dbReference type="PROSITE" id="PS50110"/>
    </source>
</evidence>
<sequence>MELEEQIKILTVDDNPVNLFLISTIVKKICPDAIVYEAKNGAEALEYYKQNAPDLLFLDLKLPDIHGLEVAKIIRATDSGKRTPIVVVSANNAEESGYDASSNLIDDFVDKPIKYDSLKAIIDKFILD</sequence>
<dbReference type="CDD" id="cd17546">
    <property type="entry name" value="REC_hyHK_CKI1_RcsC-like"/>
    <property type="match status" value="1"/>
</dbReference>
<dbReference type="Pfam" id="PF00072">
    <property type="entry name" value="Response_reg"/>
    <property type="match status" value="1"/>
</dbReference>
<dbReference type="OrthoDB" id="9796457at2"/>
<dbReference type="Gene3D" id="3.40.50.2300">
    <property type="match status" value="1"/>
</dbReference>
<reference evidence="4 5" key="1">
    <citation type="submission" date="2018-07" db="EMBL/GenBank/DDBJ databases">
        <title>Leeuwenhoekiella genomics.</title>
        <authorList>
            <person name="Tahon G."/>
            <person name="Willems A."/>
        </authorList>
    </citation>
    <scope>NUCLEOTIDE SEQUENCE [LARGE SCALE GENOMIC DNA]</scope>
    <source>
        <strain evidence="4 5">LMG 22550</strain>
    </source>
</reference>
<evidence type="ECO:0000256" key="2">
    <source>
        <dbReference type="PROSITE-ProRule" id="PRU00169"/>
    </source>
</evidence>
<keyword evidence="1 2" id="KW-0597">Phosphoprotein</keyword>
<name>A0A4Q0P776_9FLAO</name>
<dbReference type="InterPro" id="IPR001789">
    <property type="entry name" value="Sig_transdc_resp-reg_receiver"/>
</dbReference>